<protein>
    <submittedName>
        <fullName evidence="3">ATPase family AAA domain-containing protein 3A-like</fullName>
    </submittedName>
</protein>
<feature type="compositionally biased region" description="Basic and acidic residues" evidence="1">
    <location>
        <begin position="965"/>
        <end position="978"/>
    </location>
</feature>
<comment type="caution">
    <text evidence="3">The sequence shown here is derived from an EMBL/GenBank/DDBJ whole genome shotgun (WGS) entry which is preliminary data.</text>
</comment>
<name>A0ABR1TKE5_9PEZI</name>
<dbReference type="InterPro" id="IPR056599">
    <property type="entry name" value="AAA_lid_fung"/>
</dbReference>
<dbReference type="CDD" id="cd19481">
    <property type="entry name" value="RecA-like_protease"/>
    <property type="match status" value="1"/>
</dbReference>
<feature type="region of interest" description="Disordered" evidence="1">
    <location>
        <begin position="965"/>
        <end position="1002"/>
    </location>
</feature>
<keyword evidence="4" id="KW-1185">Reference proteome</keyword>
<feature type="compositionally biased region" description="Basic and acidic residues" evidence="1">
    <location>
        <begin position="285"/>
        <end position="316"/>
    </location>
</feature>
<dbReference type="PANTHER" id="PTHR46411">
    <property type="entry name" value="FAMILY ATPASE, PUTATIVE-RELATED"/>
    <property type="match status" value="1"/>
</dbReference>
<organism evidence="3 4">
    <name type="scientific">Apiospora saccharicola</name>
    <dbReference type="NCBI Taxonomy" id="335842"/>
    <lineage>
        <taxon>Eukaryota</taxon>
        <taxon>Fungi</taxon>
        <taxon>Dikarya</taxon>
        <taxon>Ascomycota</taxon>
        <taxon>Pezizomycotina</taxon>
        <taxon>Sordariomycetes</taxon>
        <taxon>Xylariomycetidae</taxon>
        <taxon>Amphisphaeriales</taxon>
        <taxon>Apiosporaceae</taxon>
        <taxon>Apiospora</taxon>
    </lineage>
</organism>
<evidence type="ECO:0000259" key="2">
    <source>
        <dbReference type="SMART" id="SM00382"/>
    </source>
</evidence>
<feature type="domain" description="AAA+ ATPase" evidence="2">
    <location>
        <begin position="714"/>
        <end position="838"/>
    </location>
</feature>
<feature type="compositionally biased region" description="Polar residues" evidence="1">
    <location>
        <begin position="36"/>
        <end position="46"/>
    </location>
</feature>
<proteinExistence type="predicted"/>
<accession>A0ABR1TKE5</accession>
<dbReference type="Pfam" id="PF23232">
    <property type="entry name" value="AAA_lid_13"/>
    <property type="match status" value="1"/>
</dbReference>
<feature type="region of interest" description="Disordered" evidence="1">
    <location>
        <begin position="1"/>
        <end position="52"/>
    </location>
</feature>
<evidence type="ECO:0000313" key="3">
    <source>
        <dbReference type="EMBL" id="KAK8047125.1"/>
    </source>
</evidence>
<dbReference type="Pfam" id="PF22942">
    <property type="entry name" value="DUF7025"/>
    <property type="match status" value="1"/>
</dbReference>
<evidence type="ECO:0000256" key="1">
    <source>
        <dbReference type="SAM" id="MobiDB-lite"/>
    </source>
</evidence>
<dbReference type="Proteomes" id="UP001446871">
    <property type="component" value="Unassembled WGS sequence"/>
</dbReference>
<dbReference type="InterPro" id="IPR027417">
    <property type="entry name" value="P-loop_NTPase"/>
</dbReference>
<feature type="region of interest" description="Disordered" evidence="1">
    <location>
        <begin position="93"/>
        <end position="125"/>
    </location>
</feature>
<dbReference type="InterPro" id="IPR003593">
    <property type="entry name" value="AAA+_ATPase"/>
</dbReference>
<feature type="compositionally biased region" description="Basic residues" evidence="1">
    <location>
        <begin position="111"/>
        <end position="120"/>
    </location>
</feature>
<feature type="compositionally biased region" description="Polar residues" evidence="1">
    <location>
        <begin position="275"/>
        <end position="284"/>
    </location>
</feature>
<reference evidence="3 4" key="1">
    <citation type="submission" date="2023-01" db="EMBL/GenBank/DDBJ databases">
        <title>Analysis of 21 Apiospora genomes using comparative genomics revels a genus with tremendous synthesis potential of carbohydrate active enzymes and secondary metabolites.</title>
        <authorList>
            <person name="Sorensen T."/>
        </authorList>
    </citation>
    <scope>NUCLEOTIDE SEQUENCE [LARGE SCALE GENOMIC DNA]</scope>
    <source>
        <strain evidence="3 4">CBS 83171</strain>
    </source>
</reference>
<dbReference type="Gene3D" id="3.40.50.300">
    <property type="entry name" value="P-loop containing nucleotide triphosphate hydrolases"/>
    <property type="match status" value="1"/>
</dbReference>
<dbReference type="EMBL" id="JAQQWM010000009">
    <property type="protein sequence ID" value="KAK8047125.1"/>
    <property type="molecule type" value="Genomic_DNA"/>
</dbReference>
<dbReference type="SUPFAM" id="SSF52540">
    <property type="entry name" value="P-loop containing nucleoside triphosphate hydrolases"/>
    <property type="match status" value="1"/>
</dbReference>
<dbReference type="SMART" id="SM00382">
    <property type="entry name" value="AAA"/>
    <property type="match status" value="1"/>
</dbReference>
<dbReference type="PANTHER" id="PTHR46411:SF2">
    <property type="entry name" value="AAA+ ATPASE DOMAIN-CONTAINING PROTEIN"/>
    <property type="match status" value="1"/>
</dbReference>
<feature type="region of interest" description="Disordered" evidence="1">
    <location>
        <begin position="275"/>
        <end position="316"/>
    </location>
</feature>
<dbReference type="InterPro" id="IPR054289">
    <property type="entry name" value="DUF7025"/>
</dbReference>
<gene>
    <name evidence="3" type="ORF">PG996_015189</name>
</gene>
<evidence type="ECO:0000313" key="4">
    <source>
        <dbReference type="Proteomes" id="UP001446871"/>
    </source>
</evidence>
<dbReference type="Pfam" id="PF00004">
    <property type="entry name" value="AAA"/>
    <property type="match status" value="1"/>
</dbReference>
<dbReference type="InterPro" id="IPR003959">
    <property type="entry name" value="ATPase_AAA_core"/>
</dbReference>
<sequence length="1002" mass="113756">MSAQGQDEPRVAGTPVSIGDLTPSSHPVSDVDAPQKQPSASLTGGQNEKETAARAALQDAALKLRELAATTSYDIVRDIGDIDKAISELVGERGWKQKQPAPTAPGQVPRRPAKRARPRYRNTVDVERKRPCKIQRAAMEDWPPEYFSDSDMDENDDEDDSRYVPHLDKLPVLQVFYRSAPSSLPNPDTILSEKDFKDAHATSNEREKPQRVVINSALMVKDLESICGLQLLNRPHEIIPPFKHRGKLLVNNWRGIYDALESMEKVLKAVMSAERNTTIDSQQPRPRDDHPQGVREGQDASDIKIETGPKNDADDITKADKEKLSLRINHLKLLVDFIKTDLAHLIGLGMKIRDATLVSILFEELYHLYAPGDLIINRRASVDHLHQVYAVTGGRIRLSRNSGPQPIRADEADDSPDAGIGTWTDVVIDCFRMRWDGTHIGPFRLTHRVRHYVGEKNILDLDFYPVRFRDNYTDICKTLEARGKRVVGCDGHMKYEGLTVDDTGKQPRPEPSPYFGGHGLPPSLTYQSIAGVSQGGQEIEGDVYVDMKTYYQTLPPTLRAFNKLRRVQPSSREVTEDVPGFYRPRDYHAGDHDVDEARSDEFMNKHFHLINPKTTEELARRTMYLSLLSHAVPAYEFRSREWIWVDITKVEPIDKSDKTRKRGWDDLVIDDAHRRLLESLVNNHMSPAEQKRLQSRVGEGAPTAQIDLIQGKGRGLIILLHGPPGTGKTSTAEAIAAYTGKPLYAITCGDIGLVADEVEKNLLKHTRLAEKWGCVLLLDEADVFLARRNWTDVHRNALVSVFLRRLEYYSGILFMTTNIVGLIDEAFKSRIHVVLRYDMIDKGTTGQIWKNLLQRIERDNEESNVQITFDKGKLLEFATEHFKEHTDCHRTWNARQIRNAFSTAIAMGQFDRLERIHDADLSPEEVLTSGKKSLTTIMLTRDNFRRIASITDDFERYMHSVRGDDTQKALENEQRDDNFLQQRTPQRKDYKRTAAYDGDYGS</sequence>